<evidence type="ECO:0000259" key="9">
    <source>
        <dbReference type="PROSITE" id="PS51671"/>
    </source>
</evidence>
<comment type="domain">
    <text evidence="7">Has four distinct domains: an N-terminal nucleotidyltransferase (NT) domain responsible for UTase activity, a central HD domain that encodes UR activity, and two C-terminal ACT domains that seem to have a role in glutamine sensing.</text>
</comment>
<dbReference type="Pfam" id="PF01909">
    <property type="entry name" value="NTP_transf_2"/>
    <property type="match status" value="1"/>
</dbReference>
<dbReference type="PANTHER" id="PTHR47320:SF1">
    <property type="entry name" value="BIFUNCTIONAL URIDYLYLTRANSFERASE_URIDYLYL-REMOVING ENZYME"/>
    <property type="match status" value="1"/>
</dbReference>
<dbReference type="Proteomes" id="UP000325797">
    <property type="component" value="Chromosome"/>
</dbReference>
<evidence type="ECO:0000256" key="7">
    <source>
        <dbReference type="HAMAP-Rule" id="MF_00277"/>
    </source>
</evidence>
<dbReference type="PROSITE" id="PS51671">
    <property type="entry name" value="ACT"/>
    <property type="match status" value="2"/>
</dbReference>
<dbReference type="GO" id="GO:0008773">
    <property type="term" value="F:[protein-PII] uridylyltransferase activity"/>
    <property type="evidence" value="ECO:0007669"/>
    <property type="project" value="UniProtKB-UniRule"/>
</dbReference>
<feature type="domain" description="ACT" evidence="9">
    <location>
        <begin position="722"/>
        <end position="805"/>
    </location>
</feature>
<dbReference type="CDD" id="cd04899">
    <property type="entry name" value="ACT_ACR-UUR-like_2"/>
    <property type="match status" value="1"/>
</dbReference>
<dbReference type="GO" id="GO:0006808">
    <property type="term" value="P:regulation of nitrogen utilization"/>
    <property type="evidence" value="ECO:0007669"/>
    <property type="project" value="UniProtKB-UniRule"/>
</dbReference>
<dbReference type="Pfam" id="PF24931">
    <property type="entry name" value="ACT_ACR9_3rd"/>
    <property type="match status" value="1"/>
</dbReference>
<evidence type="ECO:0000256" key="2">
    <source>
        <dbReference type="ARBA" id="ARBA00022695"/>
    </source>
</evidence>
<dbReference type="CDD" id="cd04900">
    <property type="entry name" value="ACT_UUR-like_1"/>
    <property type="match status" value="1"/>
</dbReference>
<dbReference type="EMBL" id="CP042582">
    <property type="protein sequence ID" value="QEX24992.1"/>
    <property type="molecule type" value="Genomic_DNA"/>
</dbReference>
<evidence type="ECO:0000313" key="11">
    <source>
        <dbReference type="EMBL" id="QEX24992.1"/>
    </source>
</evidence>
<evidence type="ECO:0000256" key="4">
    <source>
        <dbReference type="ARBA" id="ARBA00022801"/>
    </source>
</evidence>
<dbReference type="CDD" id="cd05401">
    <property type="entry name" value="NT_GlnE_GlnD_like"/>
    <property type="match status" value="1"/>
</dbReference>
<name>A0A5J6N4J1_9PROT</name>
<dbReference type="InterPro" id="IPR002912">
    <property type="entry name" value="ACT_dom"/>
</dbReference>
<reference evidence="11 12" key="1">
    <citation type="submission" date="2019-08" db="EMBL/GenBank/DDBJ databases">
        <title>Hyperibacter terrae gen. nov., sp. nov. and Hyperibacter viscosus sp. nov., two new members in the family Rhodospirillaceae isolated from the rhizosphere of Hypericum perforatum.</title>
        <authorList>
            <person name="Noviana Z."/>
        </authorList>
    </citation>
    <scope>NUCLEOTIDE SEQUENCE [LARGE SCALE GENOMIC DNA]</scope>
    <source>
        <strain evidence="11 12">R5959</strain>
    </source>
</reference>
<dbReference type="PIRSF" id="PIRSF006288">
    <property type="entry name" value="PII_uridyltransf"/>
    <property type="match status" value="1"/>
</dbReference>
<dbReference type="SUPFAM" id="SSF81891">
    <property type="entry name" value="Poly A polymerase C-terminal region-like"/>
    <property type="match status" value="1"/>
</dbReference>
<keyword evidence="3" id="KW-0677">Repeat</keyword>
<dbReference type="Gene3D" id="3.30.460.10">
    <property type="entry name" value="Beta Polymerase, domain 2"/>
    <property type="match status" value="1"/>
</dbReference>
<dbReference type="InterPro" id="IPR002934">
    <property type="entry name" value="Polymerase_NTP_transf_dom"/>
</dbReference>
<comment type="catalytic activity">
    <reaction evidence="7">
        <text>[protein-PII]-uridylyl-L-tyrosine + H2O = [protein-PII]-L-tyrosine + UMP + H(+)</text>
        <dbReference type="Rhea" id="RHEA:48600"/>
        <dbReference type="Rhea" id="RHEA-COMP:12147"/>
        <dbReference type="Rhea" id="RHEA-COMP:12148"/>
        <dbReference type="ChEBI" id="CHEBI:15377"/>
        <dbReference type="ChEBI" id="CHEBI:15378"/>
        <dbReference type="ChEBI" id="CHEBI:46858"/>
        <dbReference type="ChEBI" id="CHEBI:57865"/>
        <dbReference type="ChEBI" id="CHEBI:90602"/>
    </reaction>
</comment>
<evidence type="ECO:0000256" key="1">
    <source>
        <dbReference type="ARBA" id="ARBA00022679"/>
    </source>
</evidence>
<feature type="domain" description="HD" evidence="10">
    <location>
        <begin position="482"/>
        <end position="604"/>
    </location>
</feature>
<comment type="catalytic activity">
    <reaction evidence="7">
        <text>[protein-PII]-L-tyrosine + UTP = [protein-PII]-uridylyl-L-tyrosine + diphosphate</text>
        <dbReference type="Rhea" id="RHEA:13673"/>
        <dbReference type="Rhea" id="RHEA-COMP:12147"/>
        <dbReference type="Rhea" id="RHEA-COMP:12148"/>
        <dbReference type="ChEBI" id="CHEBI:33019"/>
        <dbReference type="ChEBI" id="CHEBI:46398"/>
        <dbReference type="ChEBI" id="CHEBI:46858"/>
        <dbReference type="ChEBI" id="CHEBI:90602"/>
        <dbReference type="EC" id="2.7.7.59"/>
    </reaction>
</comment>
<keyword evidence="12" id="KW-1185">Reference proteome</keyword>
<dbReference type="KEGG" id="hadh:FRZ61_49360"/>
<accession>A0A5J6N4J1</accession>
<dbReference type="Pfam" id="PF08335">
    <property type="entry name" value="GlnD_UR_UTase"/>
    <property type="match status" value="1"/>
</dbReference>
<dbReference type="EC" id="2.7.7.59" evidence="7"/>
<comment type="similarity">
    <text evidence="7">Belongs to the GlnD family.</text>
</comment>
<dbReference type="HAMAP" id="MF_00277">
    <property type="entry name" value="PII_uridylyl_transf"/>
    <property type="match status" value="1"/>
</dbReference>
<gene>
    <name evidence="7 11" type="primary">glnD</name>
    <name evidence="11" type="ORF">FRZ61_49360</name>
</gene>
<evidence type="ECO:0000256" key="5">
    <source>
        <dbReference type="ARBA" id="ARBA00022842"/>
    </source>
</evidence>
<comment type="activity regulation">
    <text evidence="7">Uridylyltransferase (UTase) activity is inhibited by glutamine, while glutamine activates uridylyl-removing (UR) activity.</text>
</comment>
<comment type="function">
    <text evidence="7">Modifies, by uridylylation and deuridylylation, the PII regulatory proteins (GlnB and homologs), in response to the nitrogen status of the cell that GlnD senses through the glutamine level. Under low glutamine levels, catalyzes the conversion of the PII proteins and UTP to PII-UMP and PPi, while under higher glutamine levels, GlnD hydrolyzes PII-UMP to PII and UMP (deuridylylation). Thus, controls uridylylation state and activity of the PII proteins, and plays an important role in the regulation of nitrogen metabolism.</text>
</comment>
<sequence length="928" mass="104148">MGEISDPRKVIDRRRLTLELTTLADDGKLDEAAVAKALKEAMAAGREEVRRRFDATGDGRMAARALSYLMDQIIRALHDTATQLVFPLANPSTGERLAVVAVGGYGRGELAPFSDIDLLFLLPYKRTPYVEQVIEYMLYRLWDLGLKVGHSVRSVDECIRQAKGDLTIRTALLEARYIWGEQSLYQDLRAKFLKQIVAGTGPAFVEAKLAERNQRHKRMGDSRYSLEANIKDGKGGLRDLHTLFWIAKYLYRAEDVATLVERGVFTAEEARQFEKAEAFLWSLRFHLHYLANRPEERLTFDLQPELARRMGYTDHAGSRGVERLMKHYFLVAKTVGDLTRIFCAVLEAQHQKRSLLARGFALFQRDIEGFRVDGDRLAVADPKAFAKDPVNLLRLFEVAQRHDLDIHPATLRLVTRNLKLVDAKLRADPEANRLFVAMLTSKKGPEVTLRRLNEAGVFGRFMPDFGRVVAQMQYDMYHHFTVDEHTIFAIGILWKIEQGLIKDEVPIASEVVHLVQSRRVLYLAVLLHDIAKGRGGDHSELGADIAIKLGPRLGFSDEETETVSWLVRYHLVMSNTAFKRDIDDPKTIQDFVATVQSLERLRLLLVLTVADIRAVGPKTWNGWKAQLLRDLYWRAEELISGGLVALNREERVRTALEELRTELADWSDESFAHHVARGTPSYWLASDKTTLARQARLVDRAERLGQALALDMRVDHWRAVTEVTVYTADRPGLFARLAGALALAGASIAVADIFTLTNGKALDTFQVQDAEGHEIERPEDLARIRDCLERLLADDSATLPDLVFPPSPLGRRTELFSVAPRVLIDNKGSAEHTLIEVNGRDRRGLLYGLTRALAAQKLQITSAKVSTFGARAVDVFYVKDKYGLKVEGDARLKPIRDALMAVLEEGEGKPAKTEATAPAPGSDSAAAE</sequence>
<evidence type="ECO:0000313" key="12">
    <source>
        <dbReference type="Proteomes" id="UP000325797"/>
    </source>
</evidence>
<comment type="caution">
    <text evidence="7">Lacks conserved residue(s) required for the propagation of feature annotation.</text>
</comment>
<protein>
    <recommendedName>
        <fullName evidence="7">Bifunctional uridylyltransferase/uridylyl-removing enzyme</fullName>
        <shortName evidence="7">UTase/UR</shortName>
    </recommendedName>
    <alternativeName>
        <fullName evidence="7">Bifunctional [protein-PII] modification enzyme</fullName>
    </alternativeName>
    <alternativeName>
        <fullName evidence="7">Bifunctional nitrogen sensor protein</fullName>
    </alternativeName>
    <domain>
        <recommendedName>
            <fullName evidence="7">[Protein-PII] uridylyltransferase</fullName>
            <shortName evidence="7">PII uridylyltransferase</shortName>
            <shortName evidence="7">UTase</shortName>
            <ecNumber evidence="7">2.7.7.59</ecNumber>
        </recommendedName>
    </domain>
    <domain>
        <recommendedName>
            <fullName evidence="7">[Protein-PII]-UMP uridylyl-removing enzyme</fullName>
            <shortName evidence="7">UR</shortName>
            <ecNumber evidence="7">3.1.4.-</ecNumber>
        </recommendedName>
    </domain>
</protein>
<keyword evidence="2 7" id="KW-0548">Nucleotidyltransferase</keyword>
<feature type="region of interest" description="Uridylyltransferase" evidence="7">
    <location>
        <begin position="1"/>
        <end position="366"/>
    </location>
</feature>
<dbReference type="AlphaFoldDB" id="A0A5J6N4J1"/>
<dbReference type="SUPFAM" id="SSF81593">
    <property type="entry name" value="Nucleotidyltransferase substrate binding subunit/domain"/>
    <property type="match status" value="1"/>
</dbReference>
<dbReference type="InterPro" id="IPR045865">
    <property type="entry name" value="ACT-like_dom_sf"/>
</dbReference>
<dbReference type="PROSITE" id="PS51831">
    <property type="entry name" value="HD"/>
    <property type="match status" value="1"/>
</dbReference>
<dbReference type="SUPFAM" id="SSF55021">
    <property type="entry name" value="ACT-like"/>
    <property type="match status" value="2"/>
</dbReference>
<dbReference type="InterPro" id="IPR003607">
    <property type="entry name" value="HD/PDEase_dom"/>
</dbReference>
<dbReference type="RefSeq" id="WP_151120290.1">
    <property type="nucleotide sequence ID" value="NZ_CP042582.1"/>
</dbReference>
<evidence type="ECO:0000256" key="3">
    <source>
        <dbReference type="ARBA" id="ARBA00022737"/>
    </source>
</evidence>
<dbReference type="Gene3D" id="3.30.70.260">
    <property type="match status" value="1"/>
</dbReference>
<dbReference type="InterPro" id="IPR010043">
    <property type="entry name" value="UTase/UR"/>
</dbReference>
<dbReference type="Pfam" id="PF01966">
    <property type="entry name" value="HD"/>
    <property type="match status" value="1"/>
</dbReference>
<keyword evidence="4 7" id="KW-0378">Hydrolase</keyword>
<proteinExistence type="inferred from homology"/>
<feature type="region of interest" description="Disordered" evidence="8">
    <location>
        <begin position="906"/>
        <end position="928"/>
    </location>
</feature>
<dbReference type="GO" id="GO:0008081">
    <property type="term" value="F:phosphoric diester hydrolase activity"/>
    <property type="evidence" value="ECO:0007669"/>
    <property type="project" value="UniProtKB-UniRule"/>
</dbReference>
<dbReference type="InterPro" id="IPR043519">
    <property type="entry name" value="NT_sf"/>
</dbReference>
<keyword evidence="5 7" id="KW-0460">Magnesium</keyword>
<dbReference type="InterPro" id="IPR013546">
    <property type="entry name" value="PII_UdlTrfase/GS_AdlTrfase"/>
</dbReference>
<evidence type="ECO:0000256" key="8">
    <source>
        <dbReference type="SAM" id="MobiDB-lite"/>
    </source>
</evidence>
<dbReference type="EC" id="3.1.4.-" evidence="7"/>
<dbReference type="SMART" id="SM00471">
    <property type="entry name" value="HDc"/>
    <property type="match status" value="1"/>
</dbReference>
<organism evidence="11 12">
    <name type="scientific">Hypericibacter adhaerens</name>
    <dbReference type="NCBI Taxonomy" id="2602016"/>
    <lineage>
        <taxon>Bacteria</taxon>
        <taxon>Pseudomonadati</taxon>
        <taxon>Pseudomonadota</taxon>
        <taxon>Alphaproteobacteria</taxon>
        <taxon>Rhodospirillales</taxon>
        <taxon>Dongiaceae</taxon>
        <taxon>Hypericibacter</taxon>
    </lineage>
</organism>
<dbReference type="PANTHER" id="PTHR47320">
    <property type="entry name" value="BIFUNCTIONAL URIDYLYLTRANSFERASE/URIDYLYL-REMOVING ENZYME"/>
    <property type="match status" value="1"/>
</dbReference>
<evidence type="ECO:0000256" key="6">
    <source>
        <dbReference type="ARBA" id="ARBA00023268"/>
    </source>
</evidence>
<keyword evidence="1 7" id="KW-0808">Transferase</keyword>
<comment type="cofactor">
    <cofactor evidence="7">
        <name>Mg(2+)</name>
        <dbReference type="ChEBI" id="CHEBI:18420"/>
    </cofactor>
</comment>
<feature type="domain" description="ACT" evidence="9">
    <location>
        <begin position="834"/>
        <end position="915"/>
    </location>
</feature>
<keyword evidence="6 7" id="KW-0511">Multifunctional enzyme</keyword>
<dbReference type="SUPFAM" id="SSF81301">
    <property type="entry name" value="Nucleotidyltransferase"/>
    <property type="match status" value="1"/>
</dbReference>
<dbReference type="InterPro" id="IPR006674">
    <property type="entry name" value="HD_domain"/>
</dbReference>
<dbReference type="NCBIfam" id="TIGR01693">
    <property type="entry name" value="UTase_glnD"/>
    <property type="match status" value="1"/>
</dbReference>
<dbReference type="OrthoDB" id="9758038at2"/>
<evidence type="ECO:0000259" key="10">
    <source>
        <dbReference type="PROSITE" id="PS51831"/>
    </source>
</evidence>
<dbReference type="Gene3D" id="1.10.3090.10">
    <property type="entry name" value="cca-adding enzyme, domain 2"/>
    <property type="match status" value="1"/>
</dbReference>
<dbReference type="NCBIfam" id="NF003467">
    <property type="entry name" value="PRK05092.1"/>
    <property type="match status" value="1"/>
</dbReference>